<evidence type="ECO:0000313" key="9">
    <source>
        <dbReference type="EMBL" id="OAD02258.1"/>
    </source>
</evidence>
<feature type="transmembrane region" description="Helical" evidence="7">
    <location>
        <begin position="1016"/>
        <end position="1034"/>
    </location>
</feature>
<dbReference type="Gene3D" id="1.10.287.70">
    <property type="match status" value="1"/>
</dbReference>
<dbReference type="STRING" id="747725.A0A168KCZ2"/>
<feature type="coiled-coil region" evidence="6">
    <location>
        <begin position="1330"/>
        <end position="1384"/>
    </location>
</feature>
<evidence type="ECO:0000256" key="3">
    <source>
        <dbReference type="ARBA" id="ARBA00022737"/>
    </source>
</evidence>
<keyword evidence="5 7" id="KW-0472">Membrane</keyword>
<evidence type="ECO:0000256" key="1">
    <source>
        <dbReference type="ARBA" id="ARBA00004141"/>
    </source>
</evidence>
<organism evidence="9 10">
    <name type="scientific">Mucor lusitanicus CBS 277.49</name>
    <dbReference type="NCBI Taxonomy" id="747725"/>
    <lineage>
        <taxon>Eukaryota</taxon>
        <taxon>Fungi</taxon>
        <taxon>Fungi incertae sedis</taxon>
        <taxon>Mucoromycota</taxon>
        <taxon>Mucoromycotina</taxon>
        <taxon>Mucoromycetes</taxon>
        <taxon>Mucorales</taxon>
        <taxon>Mucorineae</taxon>
        <taxon>Mucoraceae</taxon>
        <taxon>Mucor</taxon>
    </lineage>
</organism>
<keyword evidence="10" id="KW-1185">Reference proteome</keyword>
<sequence length="1405" mass="161967">MEARDYILEHRDALEPALAIDISADKQWIAYITEDKILKIKPLVTPVKAMTDEGMADKAPTPSSTMTVERDIEEWFASDEDYCYFLSVSSGGRRAAVSFLKMNKTSYEAYDRVNQNRKCFIFRRKEVGPNPGFEMEQALEFNGRAVFLKNGNLALVNESVLEVYDCDKSYKKIHWFDLRALTSTKTGTYNREGFDGSEPVINTPWANFKKCAAIIKKSFSAARNIIKISKLIRHNVITTPYSNIFRAWSLIEDGVRLTSFHSEDTEEILAFSDNYKYFSTSVKENNSIRVYTVKSGIVISRLVSALKDDIKTALVNEGKSSDYRINHAHFCQKGQYLVVISIEKLAQIEASGNNAIIIFEVWDIFAEKSIYQDIDYITVKWEEDMAQGDFKYMQPFVYENPVDTMALQPKFIAVYSTLNWNGACQLREKPIHIYNDKYTLEGDVDDTIISNKNWRIPSVPPFKNDVRTMPVYLEQTVGGFRYILRFGSQTVQLWKHSKADTTLNIEEDELIYIRAFKAPSYGFNDAFDENWIRKSSALNATEKFFVSATTDATQEAATINTEATKQSIEKSIMFMENDSEGRVVVIIRSKDNSSLPVHAEEIYLPLNHLNDPSTDVMHNFRHEHHYFESACRALHHLWSYMQSSGNESSEAEMATVRTMFNKTLEIVNGSIRTMKLIRSKYFTTVSGSNTLAMLASMLETFPEGRSILFDIMKTDELQINLFSYVRIKKDEGRKNENALIVLIEFLEDDLFELMFNRVLLHSKKLGTGSFSAVTDAILFLQERGNGGLLLKSCQKLSYLQINTKILTVLSSEVNEEMKMLTLHKIMEPDFRDLETHSTKEQITKYTNHWFLGGWLSLLFYWWSIYITYGIKSKIDQWWYEKRKDKLVKRIIRFFMLNGGLVNKSLIKLCVVPLHHFNSYSDFPEDRHEDYNDLDDSTTSLEKWVLIAFGQKMIKLAQAMGILYKPKEEDPVIPYKTTSAFIRNATNQHESDIFHQGDTVFEVLLQYKWENFARRRFFLVYSIYLTYYIAYSVGVLYPREVFDYALGTPITDNRGHLACIILMFLSGGFLLIQEMHQFIKYHSKFAYLISPYNVLDILAFVLPVANFCQMVTNQAGIDELGSICTLTLWLHGILRLRVFSFIASVAGITLETIIQLIKSVYKVLFIMLLVIFAFTHAFMVLLSHKEDSFFQEQYEGSVNLTSSGDTFSGENEAAFHDTSANNNFNNPFKAFSMVWNFIWGVWDPINDGDAGDDYMVMVLAIMFSFLTVLLFINLVIALMSSKAEEVKKRGKRVWISHFAAVVAEIEQLWCTSYEQRCRKNNPTFIYYIAKVSDIKRQNDRLIEETNDLVRQIRAQRDAGNDKSSTDKLLDSMKKLSARIQEAENASKLDLMRQWSQVLSNIECIRD</sequence>
<proteinExistence type="predicted"/>
<evidence type="ECO:0000313" key="10">
    <source>
        <dbReference type="Proteomes" id="UP000077051"/>
    </source>
</evidence>
<name>A0A168KCZ2_MUCCL</name>
<feature type="transmembrane region" description="Helical" evidence="7">
    <location>
        <begin position="849"/>
        <end position="868"/>
    </location>
</feature>
<feature type="transmembrane region" description="Helical" evidence="7">
    <location>
        <begin position="1163"/>
        <end position="1181"/>
    </location>
</feature>
<comment type="subcellular location">
    <subcellularLocation>
        <location evidence="1">Membrane</location>
        <topology evidence="1">Multi-pass membrane protein</topology>
    </subcellularLocation>
</comment>
<evidence type="ECO:0000256" key="5">
    <source>
        <dbReference type="ARBA" id="ARBA00023136"/>
    </source>
</evidence>
<reference evidence="9 10" key="1">
    <citation type="submission" date="2015-06" db="EMBL/GenBank/DDBJ databases">
        <title>Expansion of signal transduction pathways in fungi by whole-genome duplication.</title>
        <authorList>
            <consortium name="DOE Joint Genome Institute"/>
            <person name="Corrochano L.M."/>
            <person name="Kuo A."/>
            <person name="Marcet-Houben M."/>
            <person name="Polaino S."/>
            <person name="Salamov A."/>
            <person name="Villalobos J.M."/>
            <person name="Alvarez M.I."/>
            <person name="Avalos J."/>
            <person name="Benito E.P."/>
            <person name="Benoit I."/>
            <person name="Burger G."/>
            <person name="Camino L.P."/>
            <person name="Canovas D."/>
            <person name="Cerda-Olmedo E."/>
            <person name="Cheng J.-F."/>
            <person name="Dominguez A."/>
            <person name="Elias M."/>
            <person name="Eslava A.P."/>
            <person name="Glaser F."/>
            <person name="Grimwood J."/>
            <person name="Gutierrez G."/>
            <person name="Heitman J."/>
            <person name="Henrissat B."/>
            <person name="Iturriaga E.A."/>
            <person name="Lang B.F."/>
            <person name="Lavin J.L."/>
            <person name="Lee S."/>
            <person name="Li W."/>
            <person name="Lindquist E."/>
            <person name="Lopez-Garcia S."/>
            <person name="Luque E.M."/>
            <person name="Marcos A.T."/>
            <person name="Martin J."/>
            <person name="Mccluskey K."/>
            <person name="Medina H.R."/>
            <person name="Miralles-Duran A."/>
            <person name="Miyazaki A."/>
            <person name="Munoz-Torres E."/>
            <person name="Oguiza J.A."/>
            <person name="Ohm R."/>
            <person name="Olmedo M."/>
            <person name="Orejas M."/>
            <person name="Ortiz-Castellanos L."/>
            <person name="Pisabarro A.G."/>
            <person name="Rodriguez-Romero J."/>
            <person name="Ruiz-Herrera J."/>
            <person name="Ruiz-Vazquez R."/>
            <person name="Sanz C."/>
            <person name="Schackwitz W."/>
            <person name="Schmutz J."/>
            <person name="Shahriari M."/>
            <person name="Shelest E."/>
            <person name="Silva-Franco F."/>
            <person name="Soanes D."/>
            <person name="Syed K."/>
            <person name="Tagua V.G."/>
            <person name="Talbot N.J."/>
            <person name="Thon M."/>
            <person name="De Vries R.P."/>
            <person name="Wiebenga A."/>
            <person name="Yadav J.S."/>
            <person name="Braun E.L."/>
            <person name="Baker S."/>
            <person name="Garre V."/>
            <person name="Horwitz B."/>
            <person name="Torres-Martinez S."/>
            <person name="Idnurm A."/>
            <person name="Herrera-Estrella A."/>
            <person name="Gabaldon T."/>
            <person name="Grigoriev I.V."/>
        </authorList>
    </citation>
    <scope>NUCLEOTIDE SEQUENCE [LARGE SCALE GENOMIC DNA]</scope>
    <source>
        <strain evidence="9 10">CBS 277.49</strain>
    </source>
</reference>
<feature type="domain" description="Ion transport" evidence="8">
    <location>
        <begin position="1052"/>
        <end position="1288"/>
    </location>
</feature>
<feature type="transmembrane region" description="Helical" evidence="7">
    <location>
        <begin position="1084"/>
        <end position="1104"/>
    </location>
</feature>
<dbReference type="Pfam" id="PF00520">
    <property type="entry name" value="Ion_trans"/>
    <property type="match status" value="1"/>
</dbReference>
<dbReference type="PANTHER" id="PTHR10582">
    <property type="entry name" value="TRANSIENT RECEPTOR POTENTIAL ION CHANNEL PROTEIN"/>
    <property type="match status" value="1"/>
</dbReference>
<evidence type="ECO:0000259" key="8">
    <source>
        <dbReference type="Pfam" id="PF00520"/>
    </source>
</evidence>
<dbReference type="InterPro" id="IPR024862">
    <property type="entry name" value="TRPV"/>
</dbReference>
<feature type="transmembrane region" description="Helical" evidence="7">
    <location>
        <begin position="1054"/>
        <end position="1072"/>
    </location>
</feature>
<dbReference type="InterPro" id="IPR005821">
    <property type="entry name" value="Ion_trans_dom"/>
</dbReference>
<evidence type="ECO:0000256" key="7">
    <source>
        <dbReference type="SAM" id="Phobius"/>
    </source>
</evidence>
<dbReference type="EMBL" id="AMYB01000005">
    <property type="protein sequence ID" value="OAD02258.1"/>
    <property type="molecule type" value="Genomic_DNA"/>
</dbReference>
<keyword evidence="6" id="KW-0175">Coiled coil</keyword>
<dbReference type="OrthoDB" id="2377581at2759"/>
<dbReference type="PANTHER" id="PTHR10582:SF2">
    <property type="entry name" value="INACTIVE"/>
    <property type="match status" value="1"/>
</dbReference>
<keyword evidence="2 7" id="KW-0812">Transmembrane</keyword>
<keyword evidence="3" id="KW-0677">Repeat</keyword>
<dbReference type="GO" id="GO:0005886">
    <property type="term" value="C:plasma membrane"/>
    <property type="evidence" value="ECO:0007669"/>
    <property type="project" value="TreeGrafter"/>
</dbReference>
<dbReference type="GO" id="GO:0098703">
    <property type="term" value="P:calcium ion import across plasma membrane"/>
    <property type="evidence" value="ECO:0007669"/>
    <property type="project" value="TreeGrafter"/>
</dbReference>
<comment type="caution">
    <text evidence="9">The sequence shown here is derived from an EMBL/GenBank/DDBJ whole genome shotgun (WGS) entry which is preliminary data.</text>
</comment>
<evidence type="ECO:0000256" key="6">
    <source>
        <dbReference type="SAM" id="Coils"/>
    </source>
</evidence>
<protein>
    <recommendedName>
        <fullName evidence="8">Ion transport domain-containing protein</fullName>
    </recommendedName>
</protein>
<keyword evidence="4 7" id="KW-1133">Transmembrane helix</keyword>
<dbReference type="SUPFAM" id="SSF82171">
    <property type="entry name" value="DPP6 N-terminal domain-like"/>
    <property type="match status" value="1"/>
</dbReference>
<evidence type="ECO:0000256" key="4">
    <source>
        <dbReference type="ARBA" id="ARBA00022989"/>
    </source>
</evidence>
<gene>
    <name evidence="9" type="ORF">MUCCIDRAFT_111629</name>
</gene>
<accession>A0A168KCZ2</accession>
<dbReference type="GO" id="GO:0005216">
    <property type="term" value="F:monoatomic ion channel activity"/>
    <property type="evidence" value="ECO:0007669"/>
    <property type="project" value="InterPro"/>
</dbReference>
<feature type="transmembrane region" description="Helical" evidence="7">
    <location>
        <begin position="1253"/>
        <end position="1278"/>
    </location>
</feature>
<evidence type="ECO:0000256" key="2">
    <source>
        <dbReference type="ARBA" id="ARBA00022692"/>
    </source>
</evidence>
<dbReference type="Proteomes" id="UP000077051">
    <property type="component" value="Unassembled WGS sequence"/>
</dbReference>
<dbReference type="VEuPathDB" id="FungiDB:MUCCIDRAFT_111629"/>